<keyword evidence="2" id="KW-1185">Reference proteome</keyword>
<evidence type="ECO:0000313" key="1">
    <source>
        <dbReference type="EMBL" id="GBG18064.1"/>
    </source>
</evidence>
<comment type="caution">
    <text evidence="1">The sequence shown here is derived from an EMBL/GenBank/DDBJ whole genome shotgun (WGS) entry which is preliminary data.</text>
</comment>
<dbReference type="AlphaFoldDB" id="A0A2R5FR28"/>
<proteinExistence type="predicted"/>
<protein>
    <submittedName>
        <fullName evidence="1">Uncharacterized protein</fullName>
    </submittedName>
</protein>
<dbReference type="OrthoDB" id="9842514at2"/>
<accession>A0A2R5FR28</accession>
<gene>
    <name evidence="1" type="ORF">NIES4072_17280</name>
</gene>
<dbReference type="Proteomes" id="UP000245124">
    <property type="component" value="Unassembled WGS sequence"/>
</dbReference>
<organism evidence="1 2">
    <name type="scientific">Nostoc commune NIES-4072</name>
    <dbReference type="NCBI Taxonomy" id="2005467"/>
    <lineage>
        <taxon>Bacteria</taxon>
        <taxon>Bacillati</taxon>
        <taxon>Cyanobacteriota</taxon>
        <taxon>Cyanophyceae</taxon>
        <taxon>Nostocales</taxon>
        <taxon>Nostocaceae</taxon>
        <taxon>Nostoc</taxon>
    </lineage>
</organism>
<reference evidence="1 2" key="1">
    <citation type="submission" date="2017-06" db="EMBL/GenBank/DDBJ databases">
        <title>Genome sequencing of cyanobaciteial culture collection at National Institute for Environmental Studies (NIES).</title>
        <authorList>
            <person name="Hirose Y."/>
            <person name="Shimura Y."/>
            <person name="Fujisawa T."/>
            <person name="Nakamura Y."/>
            <person name="Kawachi M."/>
        </authorList>
    </citation>
    <scope>NUCLEOTIDE SEQUENCE [LARGE SCALE GENOMIC DNA]</scope>
    <source>
        <strain evidence="1 2">NIES-4072</strain>
    </source>
</reference>
<name>A0A2R5FR28_NOSCO</name>
<sequence>MSKVKHREPSDFTLKNDRSNHLKNAQSHLRSVAIIARNFNNHNDISKIADGDVGKLFNLTDDCSDTLKKYINIRKHMNKDQMVKRINSDLTKSPSYTTFDQERDWLKRFDNSCVVSCDVFIQNQVQINLRSLEDLYRNIITFRSEFGRTYARNNFDYQLIRERFQEYLNGVLQIASGTGLVCEDGQRYYDSNLNFQTRSIWLGSRMFLNGASNLLKIGGSQKSLIS</sequence>
<dbReference type="RefSeq" id="WP_109008154.1">
    <property type="nucleotide sequence ID" value="NZ_BDUD01000001.1"/>
</dbReference>
<dbReference type="EMBL" id="BDUD01000001">
    <property type="protein sequence ID" value="GBG18064.1"/>
    <property type="molecule type" value="Genomic_DNA"/>
</dbReference>
<evidence type="ECO:0000313" key="2">
    <source>
        <dbReference type="Proteomes" id="UP000245124"/>
    </source>
</evidence>